<comment type="caution">
    <text evidence="5">The sequence shown here is derived from an EMBL/GenBank/DDBJ whole genome shotgun (WGS) entry which is preliminary data.</text>
</comment>
<reference evidence="6" key="1">
    <citation type="journal article" date="2019" name="Int. J. Syst. Evol. Microbiol.">
        <title>The Global Catalogue of Microorganisms (GCM) 10K type strain sequencing project: providing services to taxonomists for standard genome sequencing and annotation.</title>
        <authorList>
            <consortium name="The Broad Institute Genomics Platform"/>
            <consortium name="The Broad Institute Genome Sequencing Center for Infectious Disease"/>
            <person name="Wu L."/>
            <person name="Ma J."/>
        </authorList>
    </citation>
    <scope>NUCLEOTIDE SEQUENCE [LARGE SCALE GENOMIC DNA]</scope>
    <source>
        <strain evidence="6">JCM 17759</strain>
    </source>
</reference>
<keyword evidence="6" id="KW-1185">Reference proteome</keyword>
<keyword evidence="3" id="KW-0472">Membrane</keyword>
<dbReference type="InterPro" id="IPR006558">
    <property type="entry name" value="LamG-like"/>
</dbReference>
<evidence type="ECO:0000313" key="6">
    <source>
        <dbReference type="Proteomes" id="UP001500840"/>
    </source>
</evidence>
<accession>A0ABP8MRB3</accession>
<dbReference type="PANTHER" id="PTHR30273">
    <property type="entry name" value="PERIPLASMIC SIGNAL SENSOR AND SIGMA FACTOR ACTIVATOR FECR-RELATED"/>
    <property type="match status" value="1"/>
</dbReference>
<dbReference type="Pfam" id="PF04773">
    <property type="entry name" value="FecR"/>
    <property type="match status" value="1"/>
</dbReference>
<dbReference type="InterPro" id="IPR006860">
    <property type="entry name" value="FecR"/>
</dbReference>
<dbReference type="Proteomes" id="UP001500840">
    <property type="component" value="Unassembled WGS sequence"/>
</dbReference>
<keyword evidence="3" id="KW-0812">Transmembrane</keyword>
<dbReference type="EMBL" id="BAABGA010000035">
    <property type="protein sequence ID" value="GAA4454819.1"/>
    <property type="molecule type" value="Genomic_DNA"/>
</dbReference>
<evidence type="ECO:0000256" key="2">
    <source>
        <dbReference type="ARBA" id="ARBA00023157"/>
    </source>
</evidence>
<feature type="transmembrane region" description="Helical" evidence="3">
    <location>
        <begin position="106"/>
        <end position="129"/>
    </location>
</feature>
<dbReference type="SMART" id="SM00560">
    <property type="entry name" value="LamGL"/>
    <property type="match status" value="1"/>
</dbReference>
<dbReference type="Gene3D" id="2.60.120.1440">
    <property type="match status" value="1"/>
</dbReference>
<keyword evidence="2" id="KW-1015">Disulfide bond</keyword>
<name>A0ABP8MRB3_9BACT</name>
<sequence length="596" mass="64394">MNMHPDDKDDMRRLSVLLPRLIDDQLSDAEGKELVAILQSSPEAQAHYLNYLQIHSELSCAWGVVDSVNPAHLSEDFTTADEKSAASTMPSIPNTWTGTNVNLQGLVAFLVLVIGGLSLVLVLSLSGYLGGSVEQGTTPVVEGAPVVEGDDGPSQPIVASIDTPNATSENAFTKGFDVAMAEPVAAVVVRSEGDSASKLSIGQRLTSGTLKLDQGFVQMEFMSGAVVAIEGPAELQIHSKNAATLLSGSVSANVPPRARGFVLNAPKAAIVDLGTEFGVSVTPAGTSEVEVLSGEVELSLLGDDGNTLISKRVKEATRISVDREQDLLQTITAKPKELPKIIAYEDEALPRTDEYAELIRRDSPLLYWRFEDVDESAVANQLIRNEMGPNHAAILRHGQNGGKNIQLTNGYLRLQRSDSARYLVSEQPISGLNQGPYSIELWMKPDDLQHATVLGVFPESRNDSRIFLNVLEIVTDTFMIHEPGALRFLHRTPPTASYETGTNAFTPGLCVPGQWHHVVAVKNTDAMEIYLNGHLTRRVPLADDNVDGSGDFHLIFGQLAAAPDWRQFSGAIDEIAVYSRALTPAEIEHHFTVVSP</sequence>
<dbReference type="SUPFAM" id="SSF49899">
    <property type="entry name" value="Concanavalin A-like lectins/glucanases"/>
    <property type="match status" value="1"/>
</dbReference>
<evidence type="ECO:0000313" key="5">
    <source>
        <dbReference type="EMBL" id="GAA4454819.1"/>
    </source>
</evidence>
<dbReference type="PANTHER" id="PTHR30273:SF2">
    <property type="entry name" value="PROTEIN FECR"/>
    <property type="match status" value="1"/>
</dbReference>
<dbReference type="InterPro" id="IPR013320">
    <property type="entry name" value="ConA-like_dom_sf"/>
</dbReference>
<dbReference type="InterPro" id="IPR012373">
    <property type="entry name" value="Ferrdict_sens_TM"/>
</dbReference>
<dbReference type="Pfam" id="PF13385">
    <property type="entry name" value="Laminin_G_3"/>
    <property type="match status" value="1"/>
</dbReference>
<keyword evidence="1" id="KW-0732">Signal</keyword>
<evidence type="ECO:0000256" key="1">
    <source>
        <dbReference type="ARBA" id="ARBA00022729"/>
    </source>
</evidence>
<gene>
    <name evidence="5" type="ORF">GCM10023156_27850</name>
</gene>
<dbReference type="RefSeq" id="WP_345322901.1">
    <property type="nucleotide sequence ID" value="NZ_BAABGA010000035.1"/>
</dbReference>
<evidence type="ECO:0000259" key="4">
    <source>
        <dbReference type="SMART" id="SM00560"/>
    </source>
</evidence>
<dbReference type="Gene3D" id="2.60.120.200">
    <property type="match status" value="1"/>
</dbReference>
<organism evidence="5 6">
    <name type="scientific">Novipirellula rosea</name>
    <dbReference type="NCBI Taxonomy" id="1031540"/>
    <lineage>
        <taxon>Bacteria</taxon>
        <taxon>Pseudomonadati</taxon>
        <taxon>Planctomycetota</taxon>
        <taxon>Planctomycetia</taxon>
        <taxon>Pirellulales</taxon>
        <taxon>Pirellulaceae</taxon>
        <taxon>Novipirellula</taxon>
    </lineage>
</organism>
<keyword evidence="3" id="KW-1133">Transmembrane helix</keyword>
<evidence type="ECO:0000256" key="3">
    <source>
        <dbReference type="SAM" id="Phobius"/>
    </source>
</evidence>
<protein>
    <recommendedName>
        <fullName evidence="4">LamG-like jellyroll fold domain-containing protein</fullName>
    </recommendedName>
</protein>
<feature type="domain" description="LamG-like jellyroll fold" evidence="4">
    <location>
        <begin position="435"/>
        <end position="585"/>
    </location>
</feature>
<proteinExistence type="predicted"/>